<name>A0A1Y5TNR0_9RHOB</name>
<evidence type="ECO:0000313" key="1">
    <source>
        <dbReference type="EMBL" id="SLN68327.1"/>
    </source>
</evidence>
<sequence length="111" mass="11880">MDVVAFPKWLRHAVNSGGGKPAKRCAMIPLRIILPAALVLVLATQQSAVAMPGDQLRSAVGHYLLTAGVGEPDLSRLSTGELTRLIFIFEDGASQGNKRLLARTYLRQIGG</sequence>
<reference evidence="1 2" key="1">
    <citation type="submission" date="2017-03" db="EMBL/GenBank/DDBJ databases">
        <authorList>
            <person name="Afonso C.L."/>
            <person name="Miller P.J."/>
            <person name="Scott M.A."/>
            <person name="Spackman E."/>
            <person name="Goraichik I."/>
            <person name="Dimitrov K.M."/>
            <person name="Suarez D.L."/>
            <person name="Swayne D.E."/>
        </authorList>
    </citation>
    <scope>NUCLEOTIDE SEQUENCE [LARGE SCALE GENOMIC DNA]</scope>
    <source>
        <strain evidence="1 2">CECT 7066</strain>
    </source>
</reference>
<protein>
    <submittedName>
        <fullName evidence="1">Uncharacterized protein</fullName>
    </submittedName>
</protein>
<gene>
    <name evidence="1" type="ORF">PAM7066_03446</name>
</gene>
<accession>A0A1Y5TNR0</accession>
<dbReference type="EMBL" id="FWFV01000014">
    <property type="protein sequence ID" value="SLN68327.1"/>
    <property type="molecule type" value="Genomic_DNA"/>
</dbReference>
<proteinExistence type="predicted"/>
<keyword evidence="2" id="KW-1185">Reference proteome</keyword>
<dbReference type="AlphaFoldDB" id="A0A1Y5TNR0"/>
<dbReference type="Proteomes" id="UP000193870">
    <property type="component" value="Unassembled WGS sequence"/>
</dbReference>
<organism evidence="1 2">
    <name type="scientific">Palleronia marisminoris</name>
    <dbReference type="NCBI Taxonomy" id="315423"/>
    <lineage>
        <taxon>Bacteria</taxon>
        <taxon>Pseudomonadati</taxon>
        <taxon>Pseudomonadota</taxon>
        <taxon>Alphaproteobacteria</taxon>
        <taxon>Rhodobacterales</taxon>
        <taxon>Roseobacteraceae</taxon>
        <taxon>Palleronia</taxon>
    </lineage>
</organism>
<evidence type="ECO:0000313" key="2">
    <source>
        <dbReference type="Proteomes" id="UP000193870"/>
    </source>
</evidence>